<dbReference type="RefSeq" id="WP_074986469.1">
    <property type="nucleotide sequence ID" value="NZ_CADFGN010000003.1"/>
</dbReference>
<protein>
    <submittedName>
        <fullName evidence="2">Uncharacterized protein</fullName>
    </submittedName>
</protein>
<keyword evidence="1" id="KW-0812">Transmembrane</keyword>
<proteinExistence type="predicted"/>
<gene>
    <name evidence="2" type="ORF">SAMN05216550_117187</name>
</gene>
<reference evidence="2 3" key="1">
    <citation type="submission" date="2016-10" db="EMBL/GenBank/DDBJ databases">
        <authorList>
            <person name="Varghese N."/>
            <person name="Submissions S."/>
        </authorList>
    </citation>
    <scope>NUCLEOTIDE SEQUENCE [LARGE SCALE GENOMIC DNA]</scope>
    <source>
        <strain evidence="2 3">LMG 22274</strain>
    </source>
</reference>
<keyword evidence="1" id="KW-0472">Membrane</keyword>
<dbReference type="EMBL" id="FNZM01000017">
    <property type="protein sequence ID" value="SEK09361.1"/>
    <property type="molecule type" value="Genomic_DNA"/>
</dbReference>
<dbReference type="Proteomes" id="UP000183529">
    <property type="component" value="Unassembled WGS sequence"/>
</dbReference>
<keyword evidence="1" id="KW-1133">Transmembrane helix</keyword>
<organism evidence="2 3">
    <name type="scientific">Paraburkholderia tropica</name>
    <dbReference type="NCBI Taxonomy" id="92647"/>
    <lineage>
        <taxon>Bacteria</taxon>
        <taxon>Pseudomonadati</taxon>
        <taxon>Pseudomonadota</taxon>
        <taxon>Betaproteobacteria</taxon>
        <taxon>Burkholderiales</taxon>
        <taxon>Burkholderiaceae</taxon>
        <taxon>Paraburkholderia</taxon>
    </lineage>
</organism>
<accession>A0AAQ1GKQ7</accession>
<feature type="transmembrane region" description="Helical" evidence="1">
    <location>
        <begin position="177"/>
        <end position="196"/>
    </location>
</feature>
<sequence>MSDLFSLKGLITITVSSLISIKTLRLNVKVSRDINVQGSGNIVIVNNALAPIQKSFKLLWQMLVLLIAFTYPILGPLYNSVLQTFALIGVPIAFISLIVTMRAYGAYRIWDVFYVLGAAIACWLAYSANLYLVNTAANASQIYPMAKSLLGYGLPIAGQWSTWLGVVLPLAYRILTVVGFAALFLSLLYLVFAYLTERNFDGAARFSLHYLIMSTVGFLAACDGLTALMVRDFAYLGRLIGTAWPF</sequence>
<dbReference type="AlphaFoldDB" id="A0AAQ1GKQ7"/>
<comment type="caution">
    <text evidence="2">The sequence shown here is derived from an EMBL/GenBank/DDBJ whole genome shotgun (WGS) entry which is preliminary data.</text>
</comment>
<feature type="transmembrane region" description="Helical" evidence="1">
    <location>
        <begin position="112"/>
        <end position="132"/>
    </location>
</feature>
<feature type="transmembrane region" description="Helical" evidence="1">
    <location>
        <begin position="58"/>
        <end position="74"/>
    </location>
</feature>
<evidence type="ECO:0000256" key="1">
    <source>
        <dbReference type="SAM" id="Phobius"/>
    </source>
</evidence>
<feature type="transmembrane region" description="Helical" evidence="1">
    <location>
        <begin position="208"/>
        <end position="230"/>
    </location>
</feature>
<name>A0AAQ1GKQ7_9BURK</name>
<evidence type="ECO:0000313" key="2">
    <source>
        <dbReference type="EMBL" id="SEK09361.1"/>
    </source>
</evidence>
<evidence type="ECO:0000313" key="3">
    <source>
        <dbReference type="Proteomes" id="UP000183529"/>
    </source>
</evidence>
<feature type="transmembrane region" description="Helical" evidence="1">
    <location>
        <begin position="80"/>
        <end position="100"/>
    </location>
</feature>
<feature type="transmembrane region" description="Helical" evidence="1">
    <location>
        <begin position="152"/>
        <end position="170"/>
    </location>
</feature>